<feature type="transmembrane region" description="Helical" evidence="7">
    <location>
        <begin position="92"/>
        <end position="109"/>
    </location>
</feature>
<dbReference type="EC" id="1.10.3.-" evidence="9"/>
<evidence type="ECO:0000256" key="1">
    <source>
        <dbReference type="ARBA" id="ARBA00004141"/>
    </source>
</evidence>
<dbReference type="PROSITE" id="PS50253">
    <property type="entry name" value="COX3"/>
    <property type="match status" value="1"/>
</dbReference>
<dbReference type="InterPro" id="IPR024791">
    <property type="entry name" value="Cyt_c/ubiquinol_Oxase_su3"/>
</dbReference>
<feature type="domain" description="Heme-copper oxidase subunit III family profile" evidence="8">
    <location>
        <begin position="16"/>
        <end position="204"/>
    </location>
</feature>
<keyword evidence="4 7" id="KW-1133">Transmembrane helix</keyword>
<keyword evidence="10" id="KW-1185">Reference proteome</keyword>
<feature type="transmembrane region" description="Helical" evidence="7">
    <location>
        <begin position="183"/>
        <end position="202"/>
    </location>
</feature>
<dbReference type="EMBL" id="UWPJ01000008">
    <property type="protein sequence ID" value="VCU68798.1"/>
    <property type="molecule type" value="Genomic_DNA"/>
</dbReference>
<accession>A0A3P4AZH3</accession>
<dbReference type="RefSeq" id="WP_222929216.1">
    <property type="nucleotide sequence ID" value="NZ_UWPJ01000008.1"/>
</dbReference>
<evidence type="ECO:0000256" key="7">
    <source>
        <dbReference type="SAM" id="Phobius"/>
    </source>
</evidence>
<evidence type="ECO:0000256" key="2">
    <source>
        <dbReference type="ARBA" id="ARBA00010581"/>
    </source>
</evidence>
<dbReference type="InterPro" id="IPR035973">
    <property type="entry name" value="Cyt_c_oxidase_su3-like_sf"/>
</dbReference>
<evidence type="ECO:0000256" key="5">
    <source>
        <dbReference type="ARBA" id="ARBA00023136"/>
    </source>
</evidence>
<gene>
    <name evidence="9" type="primary">qoxC</name>
    <name evidence="9" type="ORF">PIGHUM_00856</name>
</gene>
<dbReference type="PANTHER" id="PTHR11403:SF6">
    <property type="entry name" value="NITRIC OXIDE REDUCTASE SUBUNIT E"/>
    <property type="match status" value="1"/>
</dbReference>
<sequence length="206" mass="22437">MNAAAGIDADRRYRARLGMWVFLATELLFVGPLFVGYAHARLSAPDAFVQAARHSSLWLGSINTLLLLTSSFTMAAAVAARRHGALSATRRLLTLTIALGLAFLAIKGFEYAHDLSEGLLPGPDFRAPTGTEPGAAQRYFFLYFLCTGVHAVHLAIGLVLLAVLRSRIASDADAPLRGEITALYWHFIDVVWIFLFPAFYLVGRAS</sequence>
<evidence type="ECO:0000256" key="6">
    <source>
        <dbReference type="RuleBase" id="RU003376"/>
    </source>
</evidence>
<comment type="similarity">
    <text evidence="2 6">Belongs to the cytochrome c oxidase subunit 3 family.</text>
</comment>
<dbReference type="GO" id="GO:0005886">
    <property type="term" value="C:plasma membrane"/>
    <property type="evidence" value="ECO:0007669"/>
    <property type="project" value="UniProtKB-SubCell"/>
</dbReference>
<proteinExistence type="inferred from homology"/>
<evidence type="ECO:0000313" key="10">
    <source>
        <dbReference type="Proteomes" id="UP000277294"/>
    </source>
</evidence>
<dbReference type="Proteomes" id="UP000277294">
    <property type="component" value="Unassembled WGS sequence"/>
</dbReference>
<evidence type="ECO:0000256" key="3">
    <source>
        <dbReference type="ARBA" id="ARBA00022692"/>
    </source>
</evidence>
<dbReference type="InterPro" id="IPR000298">
    <property type="entry name" value="Cyt_c_oxidase-like_su3"/>
</dbReference>
<comment type="subcellular location">
    <subcellularLocation>
        <location evidence="6">Cell membrane</location>
        <topology evidence="6">Multi-pass membrane protein</topology>
    </subcellularLocation>
    <subcellularLocation>
        <location evidence="1">Membrane</location>
        <topology evidence="1">Multi-pass membrane protein</topology>
    </subcellularLocation>
</comment>
<dbReference type="GO" id="GO:0019646">
    <property type="term" value="P:aerobic electron transport chain"/>
    <property type="evidence" value="ECO:0007669"/>
    <property type="project" value="InterPro"/>
</dbReference>
<feature type="transmembrane region" description="Helical" evidence="7">
    <location>
        <begin position="57"/>
        <end position="80"/>
    </location>
</feature>
<dbReference type="Pfam" id="PF00510">
    <property type="entry name" value="COX3"/>
    <property type="match status" value="1"/>
</dbReference>
<keyword evidence="3 6" id="KW-0812">Transmembrane</keyword>
<reference evidence="9 10" key="1">
    <citation type="submission" date="2018-10" db="EMBL/GenBank/DDBJ databases">
        <authorList>
            <person name="Criscuolo A."/>
        </authorList>
    </citation>
    <scope>NUCLEOTIDE SEQUENCE [LARGE SCALE GENOMIC DNA]</scope>
    <source>
        <strain evidence="9">DnA1</strain>
    </source>
</reference>
<dbReference type="AlphaFoldDB" id="A0A3P4AZH3"/>
<keyword evidence="5 7" id="KW-0472">Membrane</keyword>
<dbReference type="InterPro" id="IPR013833">
    <property type="entry name" value="Cyt_c_oxidase_su3_a-hlx"/>
</dbReference>
<evidence type="ECO:0000313" key="9">
    <source>
        <dbReference type="EMBL" id="VCU68798.1"/>
    </source>
</evidence>
<organism evidence="9 10">
    <name type="scientific">Pigmentiphaga humi</name>
    <dbReference type="NCBI Taxonomy" id="2478468"/>
    <lineage>
        <taxon>Bacteria</taxon>
        <taxon>Pseudomonadati</taxon>
        <taxon>Pseudomonadota</taxon>
        <taxon>Betaproteobacteria</taxon>
        <taxon>Burkholderiales</taxon>
        <taxon>Alcaligenaceae</taxon>
        <taxon>Pigmentiphaga</taxon>
    </lineage>
</organism>
<evidence type="ECO:0000256" key="4">
    <source>
        <dbReference type="ARBA" id="ARBA00022989"/>
    </source>
</evidence>
<dbReference type="GO" id="GO:0016491">
    <property type="term" value="F:oxidoreductase activity"/>
    <property type="evidence" value="ECO:0007669"/>
    <property type="project" value="UniProtKB-KW"/>
</dbReference>
<feature type="transmembrane region" description="Helical" evidence="7">
    <location>
        <begin position="140"/>
        <end position="163"/>
    </location>
</feature>
<name>A0A3P4AZH3_9BURK</name>
<keyword evidence="9" id="KW-0560">Oxidoreductase</keyword>
<dbReference type="Gene3D" id="1.20.120.80">
    <property type="entry name" value="Cytochrome c oxidase, subunit III, four-helix bundle"/>
    <property type="match status" value="1"/>
</dbReference>
<evidence type="ECO:0000259" key="8">
    <source>
        <dbReference type="PROSITE" id="PS50253"/>
    </source>
</evidence>
<dbReference type="GO" id="GO:0004129">
    <property type="term" value="F:cytochrome-c oxidase activity"/>
    <property type="evidence" value="ECO:0007669"/>
    <property type="project" value="InterPro"/>
</dbReference>
<dbReference type="SUPFAM" id="SSF81452">
    <property type="entry name" value="Cytochrome c oxidase subunit III-like"/>
    <property type="match status" value="1"/>
</dbReference>
<protein>
    <submittedName>
        <fullName evidence="9">Quinol oxidase subunit 3</fullName>
        <ecNumber evidence="9">1.10.3.-</ecNumber>
    </submittedName>
</protein>
<feature type="transmembrane region" description="Helical" evidence="7">
    <location>
        <begin position="17"/>
        <end position="37"/>
    </location>
</feature>
<dbReference type="PANTHER" id="PTHR11403">
    <property type="entry name" value="CYTOCHROME C OXIDASE SUBUNIT III"/>
    <property type="match status" value="1"/>
</dbReference>